<dbReference type="Proteomes" id="UP001283361">
    <property type="component" value="Unassembled WGS sequence"/>
</dbReference>
<organism evidence="1 2">
    <name type="scientific">Elysia crispata</name>
    <name type="common">lettuce slug</name>
    <dbReference type="NCBI Taxonomy" id="231223"/>
    <lineage>
        <taxon>Eukaryota</taxon>
        <taxon>Metazoa</taxon>
        <taxon>Spiralia</taxon>
        <taxon>Lophotrochozoa</taxon>
        <taxon>Mollusca</taxon>
        <taxon>Gastropoda</taxon>
        <taxon>Heterobranchia</taxon>
        <taxon>Euthyneura</taxon>
        <taxon>Panpulmonata</taxon>
        <taxon>Sacoglossa</taxon>
        <taxon>Placobranchoidea</taxon>
        <taxon>Plakobranchidae</taxon>
        <taxon>Elysia</taxon>
    </lineage>
</organism>
<reference evidence="1" key="1">
    <citation type="journal article" date="2023" name="G3 (Bethesda)">
        <title>A reference genome for the long-term kleptoplast-retaining sea slug Elysia crispata morphotype clarki.</title>
        <authorList>
            <person name="Eastman K.E."/>
            <person name="Pendleton A.L."/>
            <person name="Shaikh M.A."/>
            <person name="Suttiyut T."/>
            <person name="Ogas R."/>
            <person name="Tomko P."/>
            <person name="Gavelis G."/>
            <person name="Widhalm J.R."/>
            <person name="Wisecaver J.H."/>
        </authorList>
    </citation>
    <scope>NUCLEOTIDE SEQUENCE</scope>
    <source>
        <strain evidence="1">ECLA1</strain>
    </source>
</reference>
<name>A0AAE1DM91_9GAST</name>
<evidence type="ECO:0000313" key="1">
    <source>
        <dbReference type="EMBL" id="KAK3775784.1"/>
    </source>
</evidence>
<accession>A0AAE1DM91</accession>
<keyword evidence="2" id="KW-1185">Reference proteome</keyword>
<dbReference type="EMBL" id="JAWDGP010003273">
    <property type="protein sequence ID" value="KAK3775784.1"/>
    <property type="molecule type" value="Genomic_DNA"/>
</dbReference>
<proteinExistence type="predicted"/>
<comment type="caution">
    <text evidence="1">The sequence shown here is derived from an EMBL/GenBank/DDBJ whole genome shotgun (WGS) entry which is preliminary data.</text>
</comment>
<evidence type="ECO:0000313" key="2">
    <source>
        <dbReference type="Proteomes" id="UP001283361"/>
    </source>
</evidence>
<dbReference type="AlphaFoldDB" id="A0AAE1DM91"/>
<sequence length="79" mass="8935">MYSIGVKVLLQVQRQRSATTVRCGADKKGFPPTLSPSAPIGSMFQRKTYPQFTSKNSLFVNLTYCPQVRYSLGFLTWQI</sequence>
<protein>
    <submittedName>
        <fullName evidence="1">Uncharacterized protein</fullName>
    </submittedName>
</protein>
<gene>
    <name evidence="1" type="ORF">RRG08_047972</name>
</gene>